<dbReference type="GO" id="GO:0016787">
    <property type="term" value="F:hydrolase activity"/>
    <property type="evidence" value="ECO:0007669"/>
    <property type="project" value="UniProtKB-KW"/>
</dbReference>
<name>A0A2P2KWA2_RHIMU</name>
<organism evidence="1">
    <name type="scientific">Rhizophora mucronata</name>
    <name type="common">Asiatic mangrove</name>
    <dbReference type="NCBI Taxonomy" id="61149"/>
    <lineage>
        <taxon>Eukaryota</taxon>
        <taxon>Viridiplantae</taxon>
        <taxon>Streptophyta</taxon>
        <taxon>Embryophyta</taxon>
        <taxon>Tracheophyta</taxon>
        <taxon>Spermatophyta</taxon>
        <taxon>Magnoliopsida</taxon>
        <taxon>eudicotyledons</taxon>
        <taxon>Gunneridae</taxon>
        <taxon>Pentapetalae</taxon>
        <taxon>rosids</taxon>
        <taxon>fabids</taxon>
        <taxon>Malpighiales</taxon>
        <taxon>Rhizophoraceae</taxon>
        <taxon>Rhizophora</taxon>
    </lineage>
</organism>
<proteinExistence type="predicted"/>
<dbReference type="EMBL" id="GGEC01029484">
    <property type="protein sequence ID" value="MBX09968.1"/>
    <property type="molecule type" value="Transcribed_RNA"/>
</dbReference>
<protein>
    <submittedName>
        <fullName evidence="1">3-hydroxyisobutyryl-CoA hydrolase-like protein 5</fullName>
    </submittedName>
</protein>
<keyword evidence="1" id="KW-0378">Hydrolase</keyword>
<sequence>MMAGQQVSALSQI</sequence>
<reference evidence="1" key="1">
    <citation type="submission" date="2018-02" db="EMBL/GenBank/DDBJ databases">
        <title>Rhizophora mucronata_Transcriptome.</title>
        <authorList>
            <person name="Meera S.P."/>
            <person name="Sreeshan A."/>
            <person name="Augustine A."/>
        </authorList>
    </citation>
    <scope>NUCLEOTIDE SEQUENCE</scope>
    <source>
        <tissue evidence="1">Leaf</tissue>
    </source>
</reference>
<accession>A0A2P2KWA2</accession>
<evidence type="ECO:0000313" key="1">
    <source>
        <dbReference type="EMBL" id="MBX09968.1"/>
    </source>
</evidence>